<dbReference type="KEGG" id="bann:JFN94_25605"/>
<name>A0A7T6VIV9_9BURK</name>
<sequence>MTEPHTIALIVDPECGERIREVAAGARHTWVVTSDANDVVVERIWRESRIACTSGAEGGVTRFDRHGDDPESWCDSILDAIEDHHGNLALQHGYTALDVHGVALSARLRSALVECGFSVFTPTNEGFVAGK</sequence>
<dbReference type="Proteomes" id="UP000596205">
    <property type="component" value="Chromosome 2"/>
</dbReference>
<organism evidence="1 2">
    <name type="scientific">Burkholderia anthina</name>
    <dbReference type="NCBI Taxonomy" id="179879"/>
    <lineage>
        <taxon>Bacteria</taxon>
        <taxon>Pseudomonadati</taxon>
        <taxon>Pseudomonadota</taxon>
        <taxon>Betaproteobacteria</taxon>
        <taxon>Burkholderiales</taxon>
        <taxon>Burkholderiaceae</taxon>
        <taxon>Burkholderia</taxon>
        <taxon>Burkholderia cepacia complex</taxon>
    </lineage>
</organism>
<dbReference type="AlphaFoldDB" id="A0A7T6VIV9"/>
<reference evidence="1 2" key="1">
    <citation type="submission" date="2020-12" db="EMBL/GenBank/DDBJ databases">
        <title>Complete genome sequence of Burkholderia anthina BJQ0011.</title>
        <authorList>
            <person name="Xu Y."/>
        </authorList>
    </citation>
    <scope>NUCLEOTIDE SEQUENCE [LARGE SCALE GENOMIC DNA]</scope>
    <source>
        <strain evidence="1 2">BJQ0011</strain>
    </source>
</reference>
<protein>
    <submittedName>
        <fullName evidence="1">Uncharacterized protein</fullName>
    </submittedName>
</protein>
<accession>A0A7T6VIV9</accession>
<dbReference type="EMBL" id="CP066770">
    <property type="protein sequence ID" value="QQK04708.1"/>
    <property type="molecule type" value="Genomic_DNA"/>
</dbReference>
<evidence type="ECO:0000313" key="1">
    <source>
        <dbReference type="EMBL" id="QQK04708.1"/>
    </source>
</evidence>
<gene>
    <name evidence="1" type="ORF">JFN94_25605</name>
</gene>
<proteinExistence type="predicted"/>
<dbReference type="RefSeq" id="WP_124829841.1">
    <property type="nucleotide sequence ID" value="NZ_CADETU010000001.1"/>
</dbReference>
<evidence type="ECO:0000313" key="2">
    <source>
        <dbReference type="Proteomes" id="UP000596205"/>
    </source>
</evidence>